<name>A0A0N5BUK0_STREA</name>
<accession>A0A0N5BUK0</accession>
<dbReference type="WBParaSite" id="SPAL_0000952100.1">
    <property type="protein sequence ID" value="SPAL_0000952100.1"/>
    <property type="gene ID" value="SPAL_0000952100"/>
</dbReference>
<keyword evidence="1" id="KW-1185">Reference proteome</keyword>
<dbReference type="Proteomes" id="UP000046392">
    <property type="component" value="Unplaced"/>
</dbReference>
<evidence type="ECO:0000313" key="1">
    <source>
        <dbReference type="Proteomes" id="UP000046392"/>
    </source>
</evidence>
<protein>
    <submittedName>
        <fullName evidence="2">Defensin-like protein</fullName>
    </submittedName>
</protein>
<sequence length="72" mass="8588">MVIASYQSRFALPKHIVLHGLCYKHYSDCVARCQREAYMPVGYCRGSYQDHGCCVCFERNKYLKLYEFDRYC</sequence>
<proteinExistence type="predicted"/>
<dbReference type="AlphaFoldDB" id="A0A0N5BUK0"/>
<reference evidence="2" key="1">
    <citation type="submission" date="2017-02" db="UniProtKB">
        <authorList>
            <consortium name="WormBaseParasite"/>
        </authorList>
    </citation>
    <scope>IDENTIFICATION</scope>
</reference>
<evidence type="ECO:0000313" key="2">
    <source>
        <dbReference type="WBParaSite" id="SPAL_0000952100.1"/>
    </source>
</evidence>
<organism evidence="1 2">
    <name type="scientific">Strongyloides papillosus</name>
    <name type="common">Intestinal threadworm</name>
    <dbReference type="NCBI Taxonomy" id="174720"/>
    <lineage>
        <taxon>Eukaryota</taxon>
        <taxon>Metazoa</taxon>
        <taxon>Ecdysozoa</taxon>
        <taxon>Nematoda</taxon>
        <taxon>Chromadorea</taxon>
        <taxon>Rhabditida</taxon>
        <taxon>Tylenchina</taxon>
        <taxon>Panagrolaimomorpha</taxon>
        <taxon>Strongyloidoidea</taxon>
        <taxon>Strongyloididae</taxon>
        <taxon>Strongyloides</taxon>
    </lineage>
</organism>